<organism evidence="1">
    <name type="scientific">marine metagenome</name>
    <dbReference type="NCBI Taxonomy" id="408172"/>
    <lineage>
        <taxon>unclassified sequences</taxon>
        <taxon>metagenomes</taxon>
        <taxon>ecological metagenomes</taxon>
    </lineage>
</organism>
<protein>
    <submittedName>
        <fullName evidence="1">Uncharacterized protein</fullName>
    </submittedName>
</protein>
<sequence length="51" mass="5671">MGYVIHRLQEISSSKESPYIKILLLDKYLDELMATLGREGGDTFSKAPPGT</sequence>
<accession>A0A382JTN0</accession>
<dbReference type="AlphaFoldDB" id="A0A382JTN0"/>
<reference evidence="1" key="1">
    <citation type="submission" date="2018-05" db="EMBL/GenBank/DDBJ databases">
        <authorList>
            <person name="Lanie J.A."/>
            <person name="Ng W.-L."/>
            <person name="Kazmierczak K.M."/>
            <person name="Andrzejewski T.M."/>
            <person name="Davidsen T.M."/>
            <person name="Wayne K.J."/>
            <person name="Tettelin H."/>
            <person name="Glass J.I."/>
            <person name="Rusch D."/>
            <person name="Podicherti R."/>
            <person name="Tsui H.-C.T."/>
            <person name="Winkler M.E."/>
        </authorList>
    </citation>
    <scope>NUCLEOTIDE SEQUENCE</scope>
</reference>
<dbReference type="EMBL" id="UINC01075982">
    <property type="protein sequence ID" value="SVC14712.1"/>
    <property type="molecule type" value="Genomic_DNA"/>
</dbReference>
<name>A0A382JTN0_9ZZZZ</name>
<evidence type="ECO:0000313" key="1">
    <source>
        <dbReference type="EMBL" id="SVC14712.1"/>
    </source>
</evidence>
<proteinExistence type="predicted"/>
<gene>
    <name evidence="1" type="ORF">METZ01_LOCUS267566</name>
</gene>